<protein>
    <submittedName>
        <fullName evidence="4">N-acetylgalactosamine-6-sulfatase</fullName>
    </submittedName>
</protein>
<reference evidence="4 5" key="1">
    <citation type="journal article" date="2010" name="J. Bacteriol.">
        <title>Genome sequence of Lentisphaera araneosa HTCC2155T, the type species of the order Lentisphaerales in the phylum Lentisphaerae.</title>
        <authorList>
            <person name="Thrash J.C."/>
            <person name="Cho J.C."/>
            <person name="Vergin K.L."/>
            <person name="Morris R.M."/>
            <person name="Giovannoni S.J."/>
        </authorList>
    </citation>
    <scope>NUCLEOTIDE SEQUENCE [LARGE SCALE GENOMIC DNA]</scope>
    <source>
        <strain evidence="4 5">HTCC2155</strain>
    </source>
</reference>
<dbReference type="Gene3D" id="3.30.1120.10">
    <property type="match status" value="1"/>
</dbReference>
<dbReference type="RefSeq" id="WP_007277385.1">
    <property type="nucleotide sequence ID" value="NZ_ABCK01000003.1"/>
</dbReference>
<accession>A6DHK0</accession>
<dbReference type="PANTHER" id="PTHR42693:SF33">
    <property type="entry name" value="ARYLSULFATASE"/>
    <property type="match status" value="1"/>
</dbReference>
<dbReference type="InterPro" id="IPR000917">
    <property type="entry name" value="Sulfatase_N"/>
</dbReference>
<gene>
    <name evidence="4" type="ORF">LNTAR_14742</name>
</gene>
<dbReference type="Pfam" id="PF00884">
    <property type="entry name" value="Sulfatase"/>
    <property type="match status" value="1"/>
</dbReference>
<dbReference type="SUPFAM" id="SSF53649">
    <property type="entry name" value="Alkaline phosphatase-like"/>
    <property type="match status" value="1"/>
</dbReference>
<dbReference type="EMBL" id="ABCK01000003">
    <property type="protein sequence ID" value="EDM29083.1"/>
    <property type="molecule type" value="Genomic_DNA"/>
</dbReference>
<dbReference type="InterPro" id="IPR017850">
    <property type="entry name" value="Alkaline_phosphatase_core_sf"/>
</dbReference>
<feature type="domain" description="Sulfatase N-terminal" evidence="3">
    <location>
        <begin position="28"/>
        <end position="371"/>
    </location>
</feature>
<keyword evidence="5" id="KW-1185">Reference proteome</keyword>
<dbReference type="PANTHER" id="PTHR42693">
    <property type="entry name" value="ARYLSULFATASE FAMILY MEMBER"/>
    <property type="match status" value="1"/>
</dbReference>
<sequence>MQKITFAFFAIFCFGFFQSARGQEPRAIILFTVENFGIGDLDQDRILLPNLSELKDQSARYTSFYSTSARRQTAFLSMYTGQDSGQLALRHKSKTLPTLPEATLTLAGELKKLGYQTNFVGTWPYGANENYTPVKMGFEFFSGQLSQSPSQDHRFPKSVLISNELIELENPDIPAHYTFPPGTDIDNPSSYKAFRGQTYAPELLHETTLNFIQKKLEDKNKFFLHYAHTGLQPGLNAKEDDYKNFLGKIPDIPYSGQKGFLPLYAPRANQLALMQEIDRHLGEIVTLLKSQEIFEQTLFIFTSPNALSDAGGRDINFFNSLQEQRGMRGTYYEGGLLVPFLAHWPKILTPKSKNEDLSSQASIFNSILSIAKNENKPVFLPKNELYWEDQSYRAIRKGPLKLIQKQSLLTPSSLQLFDLSTDPKEEKNIAEEKAEEAKALLQSADARHTVHPNAPSLFDPKVEAPAAE</sequence>
<evidence type="ECO:0000256" key="1">
    <source>
        <dbReference type="ARBA" id="ARBA00008779"/>
    </source>
</evidence>
<dbReference type="AlphaFoldDB" id="A6DHK0"/>
<evidence type="ECO:0000259" key="3">
    <source>
        <dbReference type="Pfam" id="PF00884"/>
    </source>
</evidence>
<evidence type="ECO:0000313" key="5">
    <source>
        <dbReference type="Proteomes" id="UP000004947"/>
    </source>
</evidence>
<comment type="similarity">
    <text evidence="1">Belongs to the sulfatase family.</text>
</comment>
<comment type="caution">
    <text evidence="4">The sequence shown here is derived from an EMBL/GenBank/DDBJ whole genome shotgun (WGS) entry which is preliminary data.</text>
</comment>
<evidence type="ECO:0000256" key="2">
    <source>
        <dbReference type="SAM" id="MobiDB-lite"/>
    </source>
</evidence>
<dbReference type="GO" id="GO:0004065">
    <property type="term" value="F:arylsulfatase activity"/>
    <property type="evidence" value="ECO:0007669"/>
    <property type="project" value="TreeGrafter"/>
</dbReference>
<organism evidence="4 5">
    <name type="scientific">Lentisphaera araneosa HTCC2155</name>
    <dbReference type="NCBI Taxonomy" id="313628"/>
    <lineage>
        <taxon>Bacteria</taxon>
        <taxon>Pseudomonadati</taxon>
        <taxon>Lentisphaerota</taxon>
        <taxon>Lentisphaeria</taxon>
        <taxon>Lentisphaerales</taxon>
        <taxon>Lentisphaeraceae</taxon>
        <taxon>Lentisphaera</taxon>
    </lineage>
</organism>
<dbReference type="Gene3D" id="3.40.720.10">
    <property type="entry name" value="Alkaline Phosphatase, subunit A"/>
    <property type="match status" value="1"/>
</dbReference>
<dbReference type="eggNOG" id="COG3119">
    <property type="taxonomic scope" value="Bacteria"/>
</dbReference>
<dbReference type="STRING" id="313628.LNTAR_14742"/>
<proteinExistence type="inferred from homology"/>
<feature type="region of interest" description="Disordered" evidence="2">
    <location>
        <begin position="445"/>
        <end position="468"/>
    </location>
</feature>
<dbReference type="Proteomes" id="UP000004947">
    <property type="component" value="Unassembled WGS sequence"/>
</dbReference>
<name>A6DHK0_9BACT</name>
<evidence type="ECO:0000313" key="4">
    <source>
        <dbReference type="EMBL" id="EDM29083.1"/>
    </source>
</evidence>
<dbReference type="InterPro" id="IPR050738">
    <property type="entry name" value="Sulfatase"/>
</dbReference>